<sequence>MNITNTCIECITGQIQKATKLLKLNNNLSDEIMQEVNKKATNFDFSRTPPYVAKEVYELLANKTGLKDPLEQLKQESIKNATSYLPIIKKQLQQSDDKLYTAIKSSVAGNVIDFAVTKEFSLEDEIKTVFHTPFSINHYKIFKEELKKHNELLILSDNAGENVFDKELIKILNLLYPKLQITYATRGKPIINDITTKEAIQVGIHKHCKVISTGVDTPGMEKSQASKEFLQIFENAPLILAKGMGNFECLESYNDNRIFFLFKVKCEVVANKVSRNLSELILKRG</sequence>
<evidence type="ECO:0000313" key="2">
    <source>
        <dbReference type="EMBL" id="PKI81540.1"/>
    </source>
</evidence>
<dbReference type="SUPFAM" id="SSF111321">
    <property type="entry name" value="AF1104-like"/>
    <property type="match status" value="1"/>
</dbReference>
<dbReference type="EMBL" id="NXIF01000013">
    <property type="protein sequence ID" value="PKI81540.1"/>
    <property type="molecule type" value="Genomic_DNA"/>
</dbReference>
<evidence type="ECO:0000313" key="3">
    <source>
        <dbReference type="Proteomes" id="UP000233248"/>
    </source>
</evidence>
<protein>
    <recommendedName>
        <fullName evidence="1">Damage-control phosphatase ARMT1-like metal-binding domain-containing protein</fullName>
    </recommendedName>
</protein>
<dbReference type="KEGG" id="ahs:AHALO_1832"/>
<dbReference type="RefSeq" id="WP_101183847.1">
    <property type="nucleotide sequence ID" value="NZ_CP031218.1"/>
</dbReference>
<name>A0A2N1J4R0_9BACT</name>
<dbReference type="Gene3D" id="3.40.50.10880">
    <property type="entry name" value="Uncharacterised protein PF01937, DUF89, domain 3"/>
    <property type="match status" value="1"/>
</dbReference>
<dbReference type="Proteomes" id="UP000233248">
    <property type="component" value="Unassembled WGS sequence"/>
</dbReference>
<feature type="domain" description="Damage-control phosphatase ARMT1-like metal-binding" evidence="1">
    <location>
        <begin position="5"/>
        <end position="275"/>
    </location>
</feature>
<accession>A0A2N1J4R0</accession>
<comment type="caution">
    <text evidence="2">The sequence shown here is derived from an EMBL/GenBank/DDBJ whole genome shotgun (WGS) entry which is preliminary data.</text>
</comment>
<proteinExistence type="predicted"/>
<dbReference type="PIRSF" id="PIRSF006593">
    <property type="entry name" value="UCP006593"/>
    <property type="match status" value="1"/>
</dbReference>
<gene>
    <name evidence="2" type="ORF">CP960_03505</name>
</gene>
<dbReference type="InterPro" id="IPR014444">
    <property type="entry name" value="PH1575-like"/>
</dbReference>
<dbReference type="OrthoDB" id="9796465at2"/>
<dbReference type="Gene3D" id="1.10.285.20">
    <property type="entry name" value="Uncharacterised protein PF01937, DUF89, domain 2"/>
    <property type="match status" value="1"/>
</dbReference>
<evidence type="ECO:0000259" key="1">
    <source>
        <dbReference type="Pfam" id="PF01937"/>
    </source>
</evidence>
<dbReference type="InterPro" id="IPR036075">
    <property type="entry name" value="ARMT-1-like_metal-bd_sf"/>
</dbReference>
<reference evidence="2 3" key="1">
    <citation type="submission" date="2017-09" db="EMBL/GenBank/DDBJ databases">
        <title>Genomics of the genus Arcobacter.</title>
        <authorList>
            <person name="Perez-Cataluna A."/>
            <person name="Figueras M.J."/>
            <person name="Salas-Masso N."/>
        </authorList>
    </citation>
    <scope>NUCLEOTIDE SEQUENCE [LARGE SCALE GENOMIC DNA]</scope>
    <source>
        <strain evidence="2 3">DSM 18005</strain>
    </source>
</reference>
<dbReference type="InterPro" id="IPR002791">
    <property type="entry name" value="ARMT1-like_metal-bd"/>
</dbReference>
<organism evidence="2 3">
    <name type="scientific">Malaciobacter halophilus</name>
    <dbReference type="NCBI Taxonomy" id="197482"/>
    <lineage>
        <taxon>Bacteria</taxon>
        <taxon>Pseudomonadati</taxon>
        <taxon>Campylobacterota</taxon>
        <taxon>Epsilonproteobacteria</taxon>
        <taxon>Campylobacterales</taxon>
        <taxon>Arcobacteraceae</taxon>
        <taxon>Malaciobacter</taxon>
    </lineage>
</organism>
<dbReference type="Pfam" id="PF01937">
    <property type="entry name" value="ARMT1-like_dom"/>
    <property type="match status" value="1"/>
</dbReference>
<dbReference type="AlphaFoldDB" id="A0A2N1J4R0"/>
<keyword evidence="3" id="KW-1185">Reference proteome</keyword>